<evidence type="ECO:0000313" key="2">
    <source>
        <dbReference type="Proteomes" id="UP000769157"/>
    </source>
</evidence>
<reference evidence="1" key="1">
    <citation type="journal article" date="2021" name="Open Biol.">
        <title>Shared evolutionary footprints suggest mitochondrial oxidative damage underlies multiple complex I losses in fungi.</title>
        <authorList>
            <person name="Schikora-Tamarit M.A."/>
            <person name="Marcet-Houben M."/>
            <person name="Nosek J."/>
            <person name="Gabaldon T."/>
        </authorList>
    </citation>
    <scope>NUCLEOTIDE SEQUENCE</scope>
    <source>
        <strain evidence="1">CBS6075</strain>
    </source>
</reference>
<name>A0A9P8P9G5_9ASCO</name>
<organism evidence="1 2">
    <name type="scientific">Ogataea philodendri</name>
    <dbReference type="NCBI Taxonomy" id="1378263"/>
    <lineage>
        <taxon>Eukaryota</taxon>
        <taxon>Fungi</taxon>
        <taxon>Dikarya</taxon>
        <taxon>Ascomycota</taxon>
        <taxon>Saccharomycotina</taxon>
        <taxon>Pichiomycetes</taxon>
        <taxon>Pichiales</taxon>
        <taxon>Pichiaceae</taxon>
        <taxon>Ogataea</taxon>
    </lineage>
</organism>
<keyword evidence="2" id="KW-1185">Reference proteome</keyword>
<sequence length="99" mass="11265">MFSAGKHIFGIEQRLHNQHRNLKFVQIPCIVSRRNNFIDNFHALVFRESLLGMFKSSRNVPSRLNKSMSLVTIATISFKETGCTELRTIVASLNRSVAS</sequence>
<dbReference type="Proteomes" id="UP000769157">
    <property type="component" value="Unassembled WGS sequence"/>
</dbReference>
<gene>
    <name evidence="1" type="ORF">OGAPHI_002891</name>
</gene>
<evidence type="ECO:0000313" key="1">
    <source>
        <dbReference type="EMBL" id="KAH3667242.1"/>
    </source>
</evidence>
<dbReference type="GeneID" id="70234858"/>
<proteinExistence type="predicted"/>
<comment type="caution">
    <text evidence="1">The sequence shown here is derived from an EMBL/GenBank/DDBJ whole genome shotgun (WGS) entry which is preliminary data.</text>
</comment>
<accession>A0A9P8P9G5</accession>
<protein>
    <submittedName>
        <fullName evidence="1">Uncharacterized protein</fullName>
    </submittedName>
</protein>
<dbReference type="RefSeq" id="XP_046062054.1">
    <property type="nucleotide sequence ID" value="XM_046203810.1"/>
</dbReference>
<reference evidence="1" key="2">
    <citation type="submission" date="2021-01" db="EMBL/GenBank/DDBJ databases">
        <authorList>
            <person name="Schikora-Tamarit M.A."/>
        </authorList>
    </citation>
    <scope>NUCLEOTIDE SEQUENCE</scope>
    <source>
        <strain evidence="1">CBS6075</strain>
    </source>
</reference>
<dbReference type="AlphaFoldDB" id="A0A9P8P9G5"/>
<dbReference type="EMBL" id="JAEUBE010000183">
    <property type="protein sequence ID" value="KAH3667242.1"/>
    <property type="molecule type" value="Genomic_DNA"/>
</dbReference>